<evidence type="ECO:0000259" key="3">
    <source>
        <dbReference type="SMART" id="SM00978"/>
    </source>
</evidence>
<dbReference type="SUPFAM" id="SSF54427">
    <property type="entry name" value="NTF2-like"/>
    <property type="match status" value="1"/>
</dbReference>
<organism evidence="4 5">
    <name type="scientific">Candidatus Electronema aureum</name>
    <dbReference type="NCBI Taxonomy" id="2005002"/>
    <lineage>
        <taxon>Bacteria</taxon>
        <taxon>Pseudomonadati</taxon>
        <taxon>Thermodesulfobacteriota</taxon>
        <taxon>Desulfobulbia</taxon>
        <taxon>Desulfobulbales</taxon>
        <taxon>Desulfobulbaceae</taxon>
        <taxon>Candidatus Electronema</taxon>
    </lineage>
</organism>
<accession>A0A521G091</accession>
<evidence type="ECO:0000313" key="5">
    <source>
        <dbReference type="Proteomes" id="UP000316238"/>
    </source>
</evidence>
<dbReference type="SMART" id="SM00978">
    <property type="entry name" value="Tim44"/>
    <property type="match status" value="1"/>
</dbReference>
<dbReference type="PANTHER" id="PTHR41542:SF1">
    <property type="entry name" value="BLL5807 PROTEIN"/>
    <property type="match status" value="1"/>
</dbReference>
<feature type="domain" description="Tim44-like" evidence="3">
    <location>
        <begin position="145"/>
        <end position="290"/>
    </location>
</feature>
<dbReference type="InterPro" id="IPR032710">
    <property type="entry name" value="NTF2-like_dom_sf"/>
</dbReference>
<keyword evidence="2" id="KW-0812">Transmembrane</keyword>
<dbReference type="AlphaFoldDB" id="A0A521G091"/>
<feature type="region of interest" description="Disordered" evidence="1">
    <location>
        <begin position="37"/>
        <end position="65"/>
    </location>
</feature>
<feature type="transmembrane region" description="Helical" evidence="2">
    <location>
        <begin position="70"/>
        <end position="88"/>
    </location>
</feature>
<comment type="caution">
    <text evidence="4">The sequence shown here is derived from an EMBL/GenBank/DDBJ whole genome shotgun (WGS) entry which is preliminary data.</text>
</comment>
<evidence type="ECO:0000313" key="4">
    <source>
        <dbReference type="EMBL" id="TAA74428.1"/>
    </source>
</evidence>
<name>A0A521G091_9BACT</name>
<dbReference type="Gene3D" id="3.10.450.240">
    <property type="match status" value="1"/>
</dbReference>
<proteinExistence type="predicted"/>
<evidence type="ECO:0000256" key="1">
    <source>
        <dbReference type="SAM" id="MobiDB-lite"/>
    </source>
</evidence>
<gene>
    <name evidence="4" type="ORF">CDV28_12731</name>
</gene>
<protein>
    <submittedName>
        <fullName evidence="4">Lipid-binding transport protein, Tim44 family</fullName>
    </submittedName>
</protein>
<evidence type="ECO:0000256" key="2">
    <source>
        <dbReference type="SAM" id="Phobius"/>
    </source>
</evidence>
<dbReference type="Pfam" id="PF04280">
    <property type="entry name" value="Tim44"/>
    <property type="match status" value="1"/>
</dbReference>
<keyword evidence="2" id="KW-0472">Membrane</keyword>
<dbReference type="Proteomes" id="UP000316238">
    <property type="component" value="Unassembled WGS sequence"/>
</dbReference>
<dbReference type="PANTHER" id="PTHR41542">
    <property type="entry name" value="BLL5807 PROTEIN"/>
    <property type="match status" value="1"/>
</dbReference>
<feature type="transmembrane region" description="Helical" evidence="2">
    <location>
        <begin position="12"/>
        <end position="32"/>
    </location>
</feature>
<feature type="transmembrane region" description="Helical" evidence="2">
    <location>
        <begin position="94"/>
        <end position="111"/>
    </location>
</feature>
<sequence>MYAALRKLTPFFLVFFTLAFADAGLAVLDAEARSRSGGRSFRRSAPSAPRSAPASGATARPSSSGFGRGLAGGLIGGALGGLLLGSLFGANGSGIGILPILLLGVAGYFLYRRFMAKPSSGLSAYQPLGSFSRSAPPPPPAVDSLEAGLAELRSTDPDFDPQHFTEVASDVFFKVQAGWMRRDLNSFRHLLGSTLAEEYAEHFAEMERKGIINKLESIAIRKAEIIDAGSINGEDFVTILFTANLLDYTVDDKTGAVLEGSMTEPVKFAEKWTWARPVNTEDWKLEGIEVAE</sequence>
<dbReference type="InterPro" id="IPR007379">
    <property type="entry name" value="Tim44-like_dom"/>
</dbReference>
<keyword evidence="2" id="KW-1133">Transmembrane helix</keyword>
<dbReference type="EMBL" id="NQJD01000027">
    <property type="protein sequence ID" value="TAA74428.1"/>
    <property type="molecule type" value="Genomic_DNA"/>
</dbReference>
<reference evidence="4" key="1">
    <citation type="submission" date="2017-07" db="EMBL/GenBank/DDBJ databases">
        <title>The cable genome - Insights into the physiology and evolution of filamentous bacteria capable of sulfide oxidation via long distance electron transfer.</title>
        <authorList>
            <person name="Thorup C."/>
            <person name="Bjerg J.T."/>
            <person name="Schreiber L."/>
            <person name="Nielsen L.P."/>
            <person name="Kjeldsen K.U."/>
            <person name="Boesen T."/>
            <person name="Boggild A."/>
            <person name="Meysman F."/>
            <person name="Geelhoed J."/>
            <person name="Schramm A."/>
        </authorList>
    </citation>
    <scope>NUCLEOTIDE SEQUENCE [LARGE SCALE GENOMIC DNA]</scope>
    <source>
        <strain evidence="4">GS</strain>
    </source>
</reference>
<keyword evidence="5" id="KW-1185">Reference proteome</keyword>